<sequence length="351" mass="36672">MRSRTRTRTLSVPLLLAGALLATAGLTTPAAATAPAPTHLTVAADGSAAFTGVQAAIDAVPAGNTSPVTITVQPGVYRETVVVPSNKPHIRLVGSTGRAADVTIVYNNSSGTPKPGGGTYGTSGSATFMADADDFEARHLTFANDFDELAHADQPNHQAVALRTRGDRIVLANIAAHGDQDTLLLDSANKDRQGRVHISDSLITGNVDFIFGRATAVITDSVIEVTRRPDGTSAGYVTAPSTAAQFPGFLITDSVITGNVGDGTYYLGRPWYAGGDATLHPQVTIRDTHLSAAVRATPWTDMSGFPWQGARFAEYHNTGPGSAPPTTNRPHLTDQQAAAHTPTTWLGGWTP</sequence>
<dbReference type="InterPro" id="IPR011050">
    <property type="entry name" value="Pectin_lyase_fold/virulence"/>
</dbReference>
<evidence type="ECO:0000259" key="6">
    <source>
        <dbReference type="Pfam" id="PF01095"/>
    </source>
</evidence>
<feature type="signal peptide" evidence="5">
    <location>
        <begin position="1"/>
        <end position="24"/>
    </location>
</feature>
<dbReference type="GO" id="GO:0030599">
    <property type="term" value="F:pectinesterase activity"/>
    <property type="evidence" value="ECO:0007669"/>
    <property type="project" value="InterPro"/>
</dbReference>
<keyword evidence="5" id="KW-0732">Signal</keyword>
<keyword evidence="3" id="KW-0063">Aspartyl esterase</keyword>
<dbReference type="InterPro" id="IPR012334">
    <property type="entry name" value="Pectin_lyas_fold"/>
</dbReference>
<dbReference type="PANTHER" id="PTHR31321">
    <property type="entry name" value="ACYL-COA THIOESTER HYDROLASE YBHC-RELATED"/>
    <property type="match status" value="1"/>
</dbReference>
<proteinExistence type="inferred from homology"/>
<accession>A0A1I6QZ80</accession>
<evidence type="ECO:0000256" key="3">
    <source>
        <dbReference type="ARBA" id="ARBA00023085"/>
    </source>
</evidence>
<dbReference type="InterPro" id="IPR000070">
    <property type="entry name" value="Pectinesterase_cat"/>
</dbReference>
<evidence type="ECO:0000313" key="8">
    <source>
        <dbReference type="Proteomes" id="UP000198873"/>
    </source>
</evidence>
<reference evidence="8" key="1">
    <citation type="submission" date="2016-10" db="EMBL/GenBank/DDBJ databases">
        <authorList>
            <person name="Varghese N."/>
            <person name="Submissions S."/>
        </authorList>
    </citation>
    <scope>NUCLEOTIDE SEQUENCE [LARGE SCALE GENOMIC DNA]</scope>
    <source>
        <strain evidence="8">CGMCC 4.7047</strain>
    </source>
</reference>
<feature type="domain" description="Pectinesterase catalytic" evidence="6">
    <location>
        <begin position="40"/>
        <end position="323"/>
    </location>
</feature>
<evidence type="ECO:0000256" key="2">
    <source>
        <dbReference type="ARBA" id="ARBA00022801"/>
    </source>
</evidence>
<comment type="similarity">
    <text evidence="1">Belongs to the pectinesterase family.</text>
</comment>
<keyword evidence="2" id="KW-0378">Hydrolase</keyword>
<evidence type="ECO:0000256" key="1">
    <source>
        <dbReference type="ARBA" id="ARBA00008891"/>
    </source>
</evidence>
<gene>
    <name evidence="7" type="ORF">SAMN05444716_102528</name>
</gene>
<dbReference type="GO" id="GO:0009279">
    <property type="term" value="C:cell outer membrane"/>
    <property type="evidence" value="ECO:0007669"/>
    <property type="project" value="TreeGrafter"/>
</dbReference>
<dbReference type="STRING" id="1176198.SAMN05444716_102528"/>
<feature type="region of interest" description="Disordered" evidence="4">
    <location>
        <begin position="317"/>
        <end position="351"/>
    </location>
</feature>
<dbReference type="EMBL" id="FPAB01000002">
    <property type="protein sequence ID" value="SFS57779.1"/>
    <property type="molecule type" value="Genomic_DNA"/>
</dbReference>
<feature type="chain" id="PRO_5039058412" evidence="5">
    <location>
        <begin position="25"/>
        <end position="351"/>
    </location>
</feature>
<name>A0A1I6QZ80_9ACTN</name>
<organism evidence="7 8">
    <name type="scientific">Streptomyces harbinensis</name>
    <dbReference type="NCBI Taxonomy" id="1176198"/>
    <lineage>
        <taxon>Bacteria</taxon>
        <taxon>Bacillati</taxon>
        <taxon>Actinomycetota</taxon>
        <taxon>Actinomycetes</taxon>
        <taxon>Kitasatosporales</taxon>
        <taxon>Streptomycetaceae</taxon>
        <taxon>Streptomyces</taxon>
    </lineage>
</organism>
<feature type="compositionally biased region" description="Polar residues" evidence="4">
    <location>
        <begin position="324"/>
        <end position="344"/>
    </location>
</feature>
<protein>
    <submittedName>
        <fullName evidence="7">Pectinesterase</fullName>
    </submittedName>
</protein>
<evidence type="ECO:0000256" key="5">
    <source>
        <dbReference type="SAM" id="SignalP"/>
    </source>
</evidence>
<dbReference type="PANTHER" id="PTHR31321:SF57">
    <property type="entry name" value="PECTINESTERASE 53-RELATED"/>
    <property type="match status" value="1"/>
</dbReference>
<evidence type="ECO:0000313" key="7">
    <source>
        <dbReference type="EMBL" id="SFS57779.1"/>
    </source>
</evidence>
<keyword evidence="8" id="KW-1185">Reference proteome</keyword>
<dbReference type="Pfam" id="PF01095">
    <property type="entry name" value="Pectinesterase"/>
    <property type="match status" value="1"/>
</dbReference>
<evidence type="ECO:0000256" key="4">
    <source>
        <dbReference type="SAM" id="MobiDB-lite"/>
    </source>
</evidence>
<dbReference type="GO" id="GO:0042545">
    <property type="term" value="P:cell wall modification"/>
    <property type="evidence" value="ECO:0007669"/>
    <property type="project" value="InterPro"/>
</dbReference>
<dbReference type="SUPFAM" id="SSF51126">
    <property type="entry name" value="Pectin lyase-like"/>
    <property type="match status" value="1"/>
</dbReference>
<dbReference type="AlphaFoldDB" id="A0A1I6QZ80"/>
<dbReference type="Proteomes" id="UP000198873">
    <property type="component" value="Unassembled WGS sequence"/>
</dbReference>
<dbReference type="RefSeq" id="WP_093842462.1">
    <property type="nucleotide sequence ID" value="NZ_FPAB01000002.1"/>
</dbReference>
<dbReference type="Gene3D" id="2.160.20.10">
    <property type="entry name" value="Single-stranded right-handed beta-helix, Pectin lyase-like"/>
    <property type="match status" value="1"/>
</dbReference>